<dbReference type="Gene3D" id="6.10.140.110">
    <property type="match status" value="1"/>
</dbReference>
<keyword evidence="4" id="KW-1185">Reference proteome</keyword>
<feature type="compositionally biased region" description="Basic residues" evidence="2">
    <location>
        <begin position="292"/>
        <end position="301"/>
    </location>
</feature>
<proteinExistence type="predicted"/>
<dbReference type="EMBL" id="JAFCMP010000002">
    <property type="protein sequence ID" value="KAG5192824.1"/>
    <property type="molecule type" value="Genomic_DNA"/>
</dbReference>
<dbReference type="SMART" id="SM01425">
    <property type="entry name" value="EsV_1_7"/>
    <property type="match status" value="2"/>
</dbReference>
<gene>
    <name evidence="3" type="ORF">JKP88DRAFT_292477</name>
</gene>
<feature type="region of interest" description="Disordered" evidence="2">
    <location>
        <begin position="160"/>
        <end position="219"/>
    </location>
</feature>
<evidence type="ECO:0000313" key="4">
    <source>
        <dbReference type="Proteomes" id="UP000664859"/>
    </source>
</evidence>
<evidence type="ECO:0000313" key="3">
    <source>
        <dbReference type="EMBL" id="KAG5192824.1"/>
    </source>
</evidence>
<comment type="caution">
    <text evidence="3">The sequence shown here is derived from an EMBL/GenBank/DDBJ whole genome shotgun (WGS) entry which is preliminary data.</text>
</comment>
<protein>
    <recommendedName>
        <fullName evidence="5">EsV-1-7</fullName>
    </recommendedName>
</protein>
<dbReference type="Proteomes" id="UP000664859">
    <property type="component" value="Unassembled WGS sequence"/>
</dbReference>
<feature type="region of interest" description="Disordered" evidence="2">
    <location>
        <begin position="263"/>
        <end position="337"/>
    </location>
</feature>
<dbReference type="Pfam" id="PF19114">
    <property type="entry name" value="EsV_1_7_cys"/>
    <property type="match status" value="2"/>
</dbReference>
<keyword evidence="1" id="KW-0175">Coiled coil</keyword>
<dbReference type="InterPro" id="IPR043822">
    <property type="entry name" value="EsV_1_7_cys"/>
</dbReference>
<organism evidence="3 4">
    <name type="scientific">Tribonema minus</name>
    <dbReference type="NCBI Taxonomy" id="303371"/>
    <lineage>
        <taxon>Eukaryota</taxon>
        <taxon>Sar</taxon>
        <taxon>Stramenopiles</taxon>
        <taxon>Ochrophyta</taxon>
        <taxon>PX clade</taxon>
        <taxon>Xanthophyceae</taxon>
        <taxon>Tribonematales</taxon>
        <taxon>Tribonemataceae</taxon>
        <taxon>Tribonema</taxon>
    </lineage>
</organism>
<feature type="compositionally biased region" description="Gly residues" evidence="2">
    <location>
        <begin position="366"/>
        <end position="380"/>
    </location>
</feature>
<feature type="coiled-coil region" evidence="1">
    <location>
        <begin position="118"/>
        <end position="145"/>
    </location>
</feature>
<evidence type="ECO:0008006" key="5">
    <source>
        <dbReference type="Google" id="ProtNLM"/>
    </source>
</evidence>
<name>A0A835ZIM1_9STRA</name>
<evidence type="ECO:0000256" key="1">
    <source>
        <dbReference type="SAM" id="Coils"/>
    </source>
</evidence>
<sequence length="494" mass="50621">MVVVLAGCCNADGCDKQPSFGFIGEKPKFCATHKLGGMTDVKNKRCEAAGCGKTPNFAEEGQKPRFCSAHKLPDHVNVKGPFCHADNCRRRRALSRFCVDHLDTPAPAPGIKVEDDGTWALRKELENLRNKLEERNKRIRQLEQQLGAHSLTSLRHHEVMRSSGGGAAASTSSNDDATVAPSHSCCTDGSASGGDSDSGGSGAGRDAPPPRSRSAYRAAAARAHAAYGATDGASSFTHEHHSDLPSITALSCSVTAQHKYELSSSSASSPGSSGGRSGGDSSPLHAFAAASPRRHAQRFKRSASEMLDGSGSGSGSGFQGGHHGALGADGGAGSGAAQRKPVFSVHCVDMIGSGDVAAGTAAGASRGSGGGSGSGGGGGDSRTEFFAQLDAAQQQQYGSSGSVGMPANLQLLRRSLTLNVRGTSGGDRCDEVPPPQQLTMRHAQLMMPGAHQTWSEHGGVSLASGGGGGAGIDHGGSGRRIVLPFPAAFKQSWR</sequence>
<dbReference type="AlphaFoldDB" id="A0A835ZIM1"/>
<evidence type="ECO:0000256" key="2">
    <source>
        <dbReference type="SAM" id="MobiDB-lite"/>
    </source>
</evidence>
<feature type="compositionally biased region" description="Gly residues" evidence="2">
    <location>
        <begin position="310"/>
        <end position="334"/>
    </location>
</feature>
<accession>A0A835ZIM1</accession>
<dbReference type="OrthoDB" id="2441233at2759"/>
<reference evidence="3" key="1">
    <citation type="submission" date="2021-02" db="EMBL/GenBank/DDBJ databases">
        <title>First Annotated Genome of the Yellow-green Alga Tribonema minus.</title>
        <authorList>
            <person name="Mahan K.M."/>
        </authorList>
    </citation>
    <scope>NUCLEOTIDE SEQUENCE</scope>
    <source>
        <strain evidence="3">UTEX B ZZ1240</strain>
    </source>
</reference>
<feature type="region of interest" description="Disordered" evidence="2">
    <location>
        <begin position="360"/>
        <end position="383"/>
    </location>
</feature>